<dbReference type="SUPFAM" id="SSF51126">
    <property type="entry name" value="Pectin lyase-like"/>
    <property type="match status" value="1"/>
</dbReference>
<dbReference type="InterPro" id="IPR006311">
    <property type="entry name" value="TAT_signal"/>
</dbReference>
<evidence type="ECO:0000313" key="3">
    <source>
        <dbReference type="Proteomes" id="UP000603708"/>
    </source>
</evidence>
<dbReference type="Proteomes" id="UP000603708">
    <property type="component" value="Unassembled WGS sequence"/>
</dbReference>
<feature type="compositionally biased region" description="Low complexity" evidence="1">
    <location>
        <begin position="66"/>
        <end position="78"/>
    </location>
</feature>
<sequence>MSVDSPENPSASAPERTGLGRRGFLAGASGAVAAGTGVALGSPASAAERRAAPAAAAAPATATEAINAPNAPNATKAVAPPPAEHAAGEPDFGPNVYVFDSSTSAQTIQSLVDKVYAQQAGAQFGSGRYAFLFKPGLYDVDVNVGYYTQVSGLGLQPAATTINNAVHTDADAHGHGALTNFWRGVENINLVPRSGTARWAVSQATFFRRIYLLGNMQLDDGGWSSGGFIADCKITGQVNSGTQQQWLTRNSLVGQWTGSNWNMVFVGVDNAPATTFPAPTYTSVPRTPVVREKPFLHVDGDGAYHVFVPAVRTDSHGTSWEGRKPAGKSLPIGDFHIAHDGATAAELNSALHQGKHLLLTPGTYHLSKPLAITRPGTVVLGLGLATLVPDGGVSALDVADVDGVVIAGLLVDAGSTVSDALVRVGPDDSRRGHRADPTSLHDVFVRIGGAGVGRARRSVVVNSSDVIIDNTWLWRADHGSGVGWTTNTSEEGLVVNGDDVTVYGLFVEHHQKTQVQWNGERGRTYFFQNEMPYDPPGQADWMDGEHRGFPAYRVADHVRAHEAWGLGSYCIFAEDPTIVADRAFAVPRSPGVRLHSMITFSLGGGQGTIAHVVNTTGGPSDAEVNLALLTTYP</sequence>
<proteinExistence type="predicted"/>
<feature type="compositionally biased region" description="Polar residues" evidence="1">
    <location>
        <begin position="1"/>
        <end position="11"/>
    </location>
</feature>
<dbReference type="InterPro" id="IPR011050">
    <property type="entry name" value="Pectin_lyase_fold/virulence"/>
</dbReference>
<feature type="region of interest" description="Disordered" evidence="1">
    <location>
        <begin position="1"/>
        <end position="22"/>
    </location>
</feature>
<dbReference type="InterPro" id="IPR012334">
    <property type="entry name" value="Pectin_lyas_fold"/>
</dbReference>
<keyword evidence="3" id="KW-1185">Reference proteome</keyword>
<dbReference type="CDD" id="cd23669">
    <property type="entry name" value="GH55_SacteLam55A-like"/>
    <property type="match status" value="1"/>
</dbReference>
<organism evidence="2 3">
    <name type="scientific">Streptomyces sulfonofaciens</name>
    <dbReference type="NCBI Taxonomy" id="68272"/>
    <lineage>
        <taxon>Bacteria</taxon>
        <taxon>Bacillati</taxon>
        <taxon>Actinomycetota</taxon>
        <taxon>Actinomycetes</taxon>
        <taxon>Kitasatosporales</taxon>
        <taxon>Streptomycetaceae</taxon>
        <taxon>Streptomyces</taxon>
    </lineage>
</organism>
<dbReference type="InterPro" id="IPR059186">
    <property type="entry name" value="SACTE_4363"/>
</dbReference>
<dbReference type="RefSeq" id="WP_189931069.1">
    <property type="nucleotide sequence ID" value="NZ_BNCD01000006.1"/>
</dbReference>
<dbReference type="EMBL" id="BNCD01000006">
    <property type="protein sequence ID" value="GHH77137.1"/>
    <property type="molecule type" value="Genomic_DNA"/>
</dbReference>
<feature type="region of interest" description="Disordered" evidence="1">
    <location>
        <begin position="66"/>
        <end position="94"/>
    </location>
</feature>
<gene>
    <name evidence="2" type="ORF">GCM10018793_24470</name>
</gene>
<evidence type="ECO:0000313" key="2">
    <source>
        <dbReference type="EMBL" id="GHH77137.1"/>
    </source>
</evidence>
<evidence type="ECO:0000256" key="1">
    <source>
        <dbReference type="SAM" id="MobiDB-lite"/>
    </source>
</evidence>
<protein>
    <recommendedName>
        <fullName evidence="4">Coagulation factor 5/8 type domain-containing protein</fullName>
    </recommendedName>
</protein>
<comment type="caution">
    <text evidence="2">The sequence shown here is derived from an EMBL/GenBank/DDBJ whole genome shotgun (WGS) entry which is preliminary data.</text>
</comment>
<dbReference type="PROSITE" id="PS51318">
    <property type="entry name" value="TAT"/>
    <property type="match status" value="1"/>
</dbReference>
<dbReference type="AlphaFoldDB" id="A0A919G2R0"/>
<reference evidence="2" key="2">
    <citation type="submission" date="2020-09" db="EMBL/GenBank/DDBJ databases">
        <authorList>
            <person name="Sun Q."/>
            <person name="Ohkuma M."/>
        </authorList>
    </citation>
    <scope>NUCLEOTIDE SEQUENCE</scope>
    <source>
        <strain evidence="2">JCM 5069</strain>
    </source>
</reference>
<name>A0A919G2R0_9ACTN</name>
<dbReference type="Gene3D" id="2.160.20.10">
    <property type="entry name" value="Single-stranded right-handed beta-helix, Pectin lyase-like"/>
    <property type="match status" value="1"/>
</dbReference>
<reference evidence="2" key="1">
    <citation type="journal article" date="2014" name="Int. J. Syst. Evol. Microbiol.">
        <title>Complete genome sequence of Corynebacterium casei LMG S-19264T (=DSM 44701T), isolated from a smear-ripened cheese.</title>
        <authorList>
            <consortium name="US DOE Joint Genome Institute (JGI-PGF)"/>
            <person name="Walter F."/>
            <person name="Albersmeier A."/>
            <person name="Kalinowski J."/>
            <person name="Ruckert C."/>
        </authorList>
    </citation>
    <scope>NUCLEOTIDE SEQUENCE</scope>
    <source>
        <strain evidence="2">JCM 5069</strain>
    </source>
</reference>
<evidence type="ECO:0008006" key="4">
    <source>
        <dbReference type="Google" id="ProtNLM"/>
    </source>
</evidence>
<accession>A0A919G2R0</accession>